<dbReference type="STRING" id="158441.A0A226D6W3"/>
<dbReference type="OrthoDB" id="1431247at2759"/>
<dbReference type="PROSITE" id="PS01031">
    <property type="entry name" value="SHSP"/>
    <property type="match status" value="2"/>
</dbReference>
<dbReference type="GO" id="GO:0005634">
    <property type="term" value="C:nucleus"/>
    <property type="evidence" value="ECO:0007669"/>
    <property type="project" value="TreeGrafter"/>
</dbReference>
<dbReference type="GO" id="GO:0042026">
    <property type="term" value="P:protein refolding"/>
    <property type="evidence" value="ECO:0007669"/>
    <property type="project" value="TreeGrafter"/>
</dbReference>
<dbReference type="PANTHER" id="PTHR45640">
    <property type="entry name" value="HEAT SHOCK PROTEIN HSP-12.2-RELATED"/>
    <property type="match status" value="1"/>
</dbReference>
<dbReference type="CDD" id="cd06526">
    <property type="entry name" value="metazoan_ACD"/>
    <property type="match status" value="2"/>
</dbReference>
<dbReference type="AlphaFoldDB" id="A0A226D6W3"/>
<organism evidence="4 5">
    <name type="scientific">Folsomia candida</name>
    <name type="common">Springtail</name>
    <dbReference type="NCBI Taxonomy" id="158441"/>
    <lineage>
        <taxon>Eukaryota</taxon>
        <taxon>Metazoa</taxon>
        <taxon>Ecdysozoa</taxon>
        <taxon>Arthropoda</taxon>
        <taxon>Hexapoda</taxon>
        <taxon>Collembola</taxon>
        <taxon>Entomobryomorpha</taxon>
        <taxon>Isotomoidea</taxon>
        <taxon>Isotomidae</taxon>
        <taxon>Proisotominae</taxon>
        <taxon>Folsomia</taxon>
    </lineage>
</organism>
<comment type="caution">
    <text evidence="4">The sequence shown here is derived from an EMBL/GenBank/DDBJ whole genome shotgun (WGS) entry which is preliminary data.</text>
</comment>
<dbReference type="Proteomes" id="UP000198287">
    <property type="component" value="Unassembled WGS sequence"/>
</dbReference>
<dbReference type="GO" id="GO:0009408">
    <property type="term" value="P:response to heat"/>
    <property type="evidence" value="ECO:0007669"/>
    <property type="project" value="TreeGrafter"/>
</dbReference>
<proteinExistence type="inferred from homology"/>
<feature type="domain" description="SHSP" evidence="3">
    <location>
        <begin position="23"/>
        <end position="133"/>
    </location>
</feature>
<dbReference type="EMBL" id="LNIX01000030">
    <property type="protein sequence ID" value="OXA41295.1"/>
    <property type="molecule type" value="Genomic_DNA"/>
</dbReference>
<comment type="similarity">
    <text evidence="1 2">Belongs to the small heat shock protein (HSP20) family.</text>
</comment>
<dbReference type="InterPro" id="IPR001436">
    <property type="entry name" value="Alpha-crystallin/sHSP_animal"/>
</dbReference>
<evidence type="ECO:0000313" key="5">
    <source>
        <dbReference type="Proteomes" id="UP000198287"/>
    </source>
</evidence>
<dbReference type="Gene3D" id="2.60.40.790">
    <property type="match status" value="2"/>
</dbReference>
<evidence type="ECO:0000313" key="4">
    <source>
        <dbReference type="EMBL" id="OXA41295.1"/>
    </source>
</evidence>
<dbReference type="PRINTS" id="PR00299">
    <property type="entry name" value="ACRYSTALLIN"/>
</dbReference>
<feature type="domain" description="SHSP" evidence="3">
    <location>
        <begin position="152"/>
        <end position="262"/>
    </location>
</feature>
<dbReference type="Pfam" id="PF00011">
    <property type="entry name" value="HSP20"/>
    <property type="match status" value="2"/>
</dbReference>
<dbReference type="InterPro" id="IPR008978">
    <property type="entry name" value="HSP20-like_chaperone"/>
</dbReference>
<gene>
    <name evidence="4" type="ORF">Fcan01_24058</name>
</gene>
<dbReference type="InterPro" id="IPR002068">
    <property type="entry name" value="A-crystallin/Hsp20_dom"/>
</dbReference>
<protein>
    <submittedName>
        <fullName evidence="4">Alpha-crystallin A chain</fullName>
    </submittedName>
</protein>
<accession>A0A226D6W3</accession>
<name>A0A226D6W3_FOLCA</name>
<keyword evidence="5" id="KW-1185">Reference proteome</keyword>
<evidence type="ECO:0000259" key="3">
    <source>
        <dbReference type="PROSITE" id="PS01031"/>
    </source>
</evidence>
<evidence type="ECO:0000256" key="2">
    <source>
        <dbReference type="RuleBase" id="RU003616"/>
    </source>
</evidence>
<dbReference type="OMA" id="CVRIHAR"/>
<dbReference type="GO" id="GO:0051082">
    <property type="term" value="F:unfolded protein binding"/>
    <property type="evidence" value="ECO:0007669"/>
    <property type="project" value="TreeGrafter"/>
</dbReference>
<sequence>MWLSYPSDAYCDRYYHKVPNYSHSLLPNELGFAEVFEDDYKTQVKVDVVNFTVDEILVTTEDGELVIKGEHEDKEDEYGFLSRSFTRRFHLPSNATEDGLRCDVDVDGILTVTVPREKPDVNKSGKVHTIISPGKHPGHSKGFLGKIMSAVLTSHEDLPTIIGVHKTKHQFTVRLELPHFSPEEISVKTMDDFLVVEGEHEEKEDTQGFISRSFRRKYHLPLNADKDNVHCTVNAEGILTVAVPRINIERPDHVREYKIISTAAIPCENGSQ</sequence>
<evidence type="ECO:0000256" key="1">
    <source>
        <dbReference type="PROSITE-ProRule" id="PRU00285"/>
    </source>
</evidence>
<dbReference type="PANTHER" id="PTHR45640:SF26">
    <property type="entry name" value="RE23625P"/>
    <property type="match status" value="1"/>
</dbReference>
<reference evidence="4 5" key="1">
    <citation type="submission" date="2015-12" db="EMBL/GenBank/DDBJ databases">
        <title>The genome of Folsomia candida.</title>
        <authorList>
            <person name="Faddeeva A."/>
            <person name="Derks M.F."/>
            <person name="Anvar Y."/>
            <person name="Smit S."/>
            <person name="Van Straalen N."/>
            <person name="Roelofs D."/>
        </authorList>
    </citation>
    <scope>NUCLEOTIDE SEQUENCE [LARGE SCALE GENOMIC DNA]</scope>
    <source>
        <strain evidence="4 5">VU population</strain>
        <tissue evidence="4">Whole body</tissue>
    </source>
</reference>
<dbReference type="GO" id="GO:0005737">
    <property type="term" value="C:cytoplasm"/>
    <property type="evidence" value="ECO:0007669"/>
    <property type="project" value="TreeGrafter"/>
</dbReference>
<dbReference type="SUPFAM" id="SSF49764">
    <property type="entry name" value="HSP20-like chaperones"/>
    <property type="match status" value="2"/>
</dbReference>